<sequence>MKFENLVFTQSKSDFSLRFLISAVQFRVDPVQGVFRGKLTEYNPDCEKAAENHGTVHLVQGMKIKPEPSQGSTGTEPSGRLTPVKLGVDTGLLKKTTARYLEKVILYHMNEQERNDLTGSPKPRIGMDPKDADELPVELGDNLDDEPRDWLRDEYAVAFLASNLSKRSPEDQKKFHALFGNNYIKKLNYYYYEKGPRCLSRSPKFPLRQRRKRVDRVAPKSQFSFRGRIAPLGAKQEGVKSKSGEIPSWAQYTLVIQEHYADKDGVALEVLETKFVLEKKE</sequence>
<evidence type="ECO:0000256" key="1">
    <source>
        <dbReference type="SAM" id="MobiDB-lite"/>
    </source>
</evidence>
<proteinExistence type="predicted"/>
<evidence type="ECO:0000313" key="3">
    <source>
        <dbReference type="Proteomes" id="UP000190744"/>
    </source>
</evidence>
<comment type="caution">
    <text evidence="2">The sequence shown here is derived from an EMBL/GenBank/DDBJ whole genome shotgun (WGS) entry which is preliminary data.</text>
</comment>
<evidence type="ECO:0000313" key="2">
    <source>
        <dbReference type="EMBL" id="OOQ83083.1"/>
    </source>
</evidence>
<dbReference type="AlphaFoldDB" id="A0A1S9RC22"/>
<reference evidence="3" key="1">
    <citation type="submission" date="2015-09" db="EMBL/GenBank/DDBJ databases">
        <authorList>
            <person name="Fill T.P."/>
            <person name="Baretta J.F."/>
            <person name="de Almeida L.G."/>
            <person name="Rocha M."/>
            <person name="de Souza D.H."/>
            <person name="Malavazi I."/>
            <person name="Cerdeira L.T."/>
            <person name="Hong H."/>
            <person name="Samborskyy M."/>
            <person name="de Vasconcelos A.T."/>
            <person name="Leadlay P."/>
            <person name="Rodrigues-Filho E."/>
        </authorList>
    </citation>
    <scope>NUCLEOTIDE SEQUENCE [LARGE SCALE GENOMIC DNA]</scope>
    <source>
        <strain evidence="3">LaBioMMi 136</strain>
    </source>
</reference>
<dbReference type="Proteomes" id="UP000190744">
    <property type="component" value="Unassembled WGS sequence"/>
</dbReference>
<feature type="region of interest" description="Disordered" evidence="1">
    <location>
        <begin position="115"/>
        <end position="134"/>
    </location>
</feature>
<dbReference type="EMBL" id="LJBN01000205">
    <property type="protein sequence ID" value="OOQ83083.1"/>
    <property type="molecule type" value="Genomic_DNA"/>
</dbReference>
<gene>
    <name evidence="2" type="ORF">PEBR_38571</name>
</gene>
<protein>
    <submittedName>
        <fullName evidence="2">Uncharacterized protein</fullName>
    </submittedName>
</protein>
<accession>A0A1S9RC22</accession>
<feature type="region of interest" description="Disordered" evidence="1">
    <location>
        <begin position="63"/>
        <end position="83"/>
    </location>
</feature>
<organism evidence="2 3">
    <name type="scientific">Penicillium brasilianum</name>
    <dbReference type="NCBI Taxonomy" id="104259"/>
    <lineage>
        <taxon>Eukaryota</taxon>
        <taxon>Fungi</taxon>
        <taxon>Dikarya</taxon>
        <taxon>Ascomycota</taxon>
        <taxon>Pezizomycotina</taxon>
        <taxon>Eurotiomycetes</taxon>
        <taxon>Eurotiomycetidae</taxon>
        <taxon>Eurotiales</taxon>
        <taxon>Aspergillaceae</taxon>
        <taxon>Penicillium</taxon>
    </lineage>
</organism>
<name>A0A1S9RC22_PENBI</name>